<accession>A0A5N6MH54</accession>
<reference evidence="4 5" key="1">
    <citation type="submission" date="2019-08" db="EMBL/GenBank/DDBJ databases">
        <title>Arthrobacter sp. nov., isolated from plateau pika and Tibetan wild ass.</title>
        <authorList>
            <person name="Ge Y."/>
        </authorList>
    </citation>
    <scope>NUCLEOTIDE SEQUENCE [LARGE SCALE GENOMIC DNA]</scope>
    <source>
        <strain evidence="4 5">785</strain>
    </source>
</reference>
<dbReference type="PANTHER" id="PTHR11527">
    <property type="entry name" value="HEAT-SHOCK PROTEIN 20 FAMILY MEMBER"/>
    <property type="match status" value="1"/>
</dbReference>
<dbReference type="EMBL" id="VTFX01000004">
    <property type="protein sequence ID" value="KAD3632900.1"/>
    <property type="molecule type" value="Genomic_DNA"/>
</dbReference>
<evidence type="ECO:0000313" key="4">
    <source>
        <dbReference type="EMBL" id="KAD3632900.1"/>
    </source>
</evidence>
<dbReference type="SUPFAM" id="SSF49764">
    <property type="entry name" value="HSP20-like chaperones"/>
    <property type="match status" value="1"/>
</dbReference>
<dbReference type="AlphaFoldDB" id="A0A5N6MH54"/>
<proteinExistence type="inferred from homology"/>
<evidence type="ECO:0000259" key="3">
    <source>
        <dbReference type="PROSITE" id="PS01031"/>
    </source>
</evidence>
<dbReference type="OrthoDB" id="3855217at2"/>
<dbReference type="Proteomes" id="UP000326852">
    <property type="component" value="Unassembled WGS sequence"/>
</dbReference>
<sequence>MASLARRERFELPDQVRRFFEGDWEVPAFPVEEYQDGSAMVIRAELPNINPEEDLDVTVSDGILHIKGERKEQSEHKTRHGYRSEFRYGSFTRDVPLPAGAGQDSVTATYNDGVLEIRVPIPESGPSSTKVPVSRG</sequence>
<dbReference type="CDD" id="cd06464">
    <property type="entry name" value="ACD_sHsps-like"/>
    <property type="match status" value="1"/>
</dbReference>
<comment type="caution">
    <text evidence="4">The sequence shown here is derived from an EMBL/GenBank/DDBJ whole genome shotgun (WGS) entry which is preliminary data.</text>
</comment>
<name>A0A5N6MH54_9MICC</name>
<dbReference type="Gene3D" id="2.60.40.790">
    <property type="match status" value="1"/>
</dbReference>
<dbReference type="InterPro" id="IPR008978">
    <property type="entry name" value="HSP20-like_chaperone"/>
</dbReference>
<dbReference type="InterPro" id="IPR002068">
    <property type="entry name" value="A-crystallin/Hsp20_dom"/>
</dbReference>
<protein>
    <submittedName>
        <fullName evidence="4">Hsp20 family protein</fullName>
    </submittedName>
</protein>
<dbReference type="RefSeq" id="WP_146362051.1">
    <property type="nucleotide sequence ID" value="NZ_VOAL01000003.1"/>
</dbReference>
<keyword evidence="5" id="KW-1185">Reference proteome</keyword>
<evidence type="ECO:0000256" key="1">
    <source>
        <dbReference type="PROSITE-ProRule" id="PRU00285"/>
    </source>
</evidence>
<gene>
    <name evidence="4" type="ORF">GD627_08570</name>
</gene>
<evidence type="ECO:0000256" key="2">
    <source>
        <dbReference type="RuleBase" id="RU003616"/>
    </source>
</evidence>
<organism evidence="4 5">
    <name type="scientific">Arthrobacter yangruifuii</name>
    <dbReference type="NCBI Taxonomy" id="2606616"/>
    <lineage>
        <taxon>Bacteria</taxon>
        <taxon>Bacillati</taxon>
        <taxon>Actinomycetota</taxon>
        <taxon>Actinomycetes</taxon>
        <taxon>Micrococcales</taxon>
        <taxon>Micrococcaceae</taxon>
        <taxon>Arthrobacter</taxon>
    </lineage>
</organism>
<evidence type="ECO:0000313" key="5">
    <source>
        <dbReference type="Proteomes" id="UP000326852"/>
    </source>
</evidence>
<dbReference type="PROSITE" id="PS01031">
    <property type="entry name" value="SHSP"/>
    <property type="match status" value="1"/>
</dbReference>
<dbReference type="Pfam" id="PF00011">
    <property type="entry name" value="HSP20"/>
    <property type="match status" value="1"/>
</dbReference>
<feature type="domain" description="SHSP" evidence="3">
    <location>
        <begin position="22"/>
        <end position="136"/>
    </location>
</feature>
<comment type="similarity">
    <text evidence="1 2">Belongs to the small heat shock protein (HSP20) family.</text>
</comment>
<dbReference type="InterPro" id="IPR031107">
    <property type="entry name" value="Small_HSP"/>
</dbReference>